<dbReference type="KEGG" id="mefw:F1737_04050"/>
<dbReference type="SUPFAM" id="SSF101898">
    <property type="entry name" value="NHL repeat"/>
    <property type="match status" value="1"/>
</dbReference>
<dbReference type="PANTHER" id="PTHR35580:SF1">
    <property type="entry name" value="PHYTASE-LIKE DOMAIN-CONTAINING PROTEIN"/>
    <property type="match status" value="1"/>
</dbReference>
<sequence>MEKKLFLILAIFLILLILIPFSYAYFLAPIKDDPDIIFSTYFGGSGEDFASCMAEGYSNEIYIAGQTQSTDLPVNRNLSGFFPGSQDIFIACFNPDVGNFTEITYFGGSGDENVKAIHFGEDGKIYISGSTSSTDFPVTPDAFQKSNSGKWDGYISVFDPKLEKLEFSSYIGGEEQDSIQDMVIDENNYAYITGVTDSSSYPVLKDSFQGKKSGKRDGFVSIIDLNKGEIIHSTFLGGASDDYGESLGIDEDKNVYITGYSYSSKTRSFPLKNELFGPSPFSYDAFITSFYSDLSDIKYSTYFGGDSGDRGTDICVLEDGDVYLTGYTYSDNFPVVNAFQNNFSGDKNSDAFIVRINSDCSEIIFSTYLGGTGNDFSNSISIGEDGLIYISGSTSSDDFPGVLNNPLIKDENSEVDAFLTIFLPDAKNIVSSKKFGGEKFDSALALVDMDSGVCIAGRTSSNNFYLENPNFNNNEDSYDAFLTIFPK</sequence>
<evidence type="ECO:0000313" key="2">
    <source>
        <dbReference type="Proteomes" id="UP001301797"/>
    </source>
</evidence>
<dbReference type="InterPro" id="IPR010620">
    <property type="entry name" value="SBBP_repeat"/>
</dbReference>
<protein>
    <submittedName>
        <fullName evidence="1">Uncharacterized protein</fullName>
    </submittedName>
</protein>
<proteinExistence type="predicted"/>
<keyword evidence="2" id="KW-1185">Reference proteome</keyword>
<dbReference type="InterPro" id="IPR052918">
    <property type="entry name" value="Motility_Chemotaxis_Reg"/>
</dbReference>
<name>A0AA97FBQ2_9EURY</name>
<dbReference type="Proteomes" id="UP001301797">
    <property type="component" value="Chromosome"/>
</dbReference>
<gene>
    <name evidence="1" type="ORF">F1737_04050</name>
</gene>
<reference evidence="1 2" key="1">
    <citation type="submission" date="2019-09" db="EMBL/GenBank/DDBJ databases">
        <title>The complete genome of Methanoplanus sp. FWC-SCC4.</title>
        <authorList>
            <person name="Chen S.-C."/>
            <person name="Zhou Y.-Z."/>
            <person name="Lai M.-C."/>
        </authorList>
    </citation>
    <scope>NUCLEOTIDE SEQUENCE [LARGE SCALE GENOMIC DNA]</scope>
    <source>
        <strain evidence="1 2">FWC-SCC4</strain>
    </source>
</reference>
<accession>A0AA97FBQ2</accession>
<dbReference type="EMBL" id="CP043875">
    <property type="protein sequence ID" value="WOF15927.1"/>
    <property type="molecule type" value="Genomic_DNA"/>
</dbReference>
<evidence type="ECO:0000313" key="1">
    <source>
        <dbReference type="EMBL" id="WOF15927.1"/>
    </source>
</evidence>
<dbReference type="PANTHER" id="PTHR35580">
    <property type="entry name" value="CELL SURFACE GLYCOPROTEIN (S-LAYER PROTEIN)-LIKE PROTEIN"/>
    <property type="match status" value="1"/>
</dbReference>
<organism evidence="1 2">
    <name type="scientific">Methanochimaera problematica</name>
    <dbReference type="NCBI Taxonomy" id="2609417"/>
    <lineage>
        <taxon>Archaea</taxon>
        <taxon>Methanobacteriati</taxon>
        <taxon>Methanobacteriota</taxon>
        <taxon>Stenosarchaea group</taxon>
        <taxon>Methanomicrobia</taxon>
        <taxon>Methanomicrobiales</taxon>
        <taxon>Methanomicrobiaceae</taxon>
        <taxon>Methanochimaera</taxon>
    </lineage>
</organism>
<dbReference type="AlphaFoldDB" id="A0AA97FBQ2"/>
<dbReference type="Pfam" id="PF06739">
    <property type="entry name" value="SBBP"/>
    <property type="match status" value="4"/>
</dbReference>